<dbReference type="InterPro" id="IPR050982">
    <property type="entry name" value="Auxin_biosynth/cation_transpt"/>
</dbReference>
<protein>
    <submittedName>
        <fullName evidence="2">FAD-dependent oxidoreductase</fullName>
    </submittedName>
</protein>
<dbReference type="PANTHER" id="PTHR43539:SF78">
    <property type="entry name" value="FLAVIN-CONTAINING MONOOXYGENASE"/>
    <property type="match status" value="1"/>
</dbReference>
<dbReference type="KEGG" id="pstg:E8M01_06860"/>
<dbReference type="OrthoDB" id="7279140at2"/>
<dbReference type="EMBL" id="CP039690">
    <property type="protein sequence ID" value="QCI63990.1"/>
    <property type="molecule type" value="Genomic_DNA"/>
</dbReference>
<sequence length="476" mass="49146">MNAEKRTTVAIIGGGPVGLAAASHVLERGLEPVLLEAGPEIADAVRQWRHVQLFSPWEFNVDKAAARLLTATGWNSPDPAQYPTGAELIEGYLWPLAARTALKDHIHTSSRVTGISRVGFDKVKTGGRAEAPFEIRYQNGAGPKTVLADAVIDASGTWSSPNPAGANGLPAIGEAAASARIAYGMPDVGGAGHHRYSGRTVAVLGAGHSAVGTLIDLARLAAAEPATSVIWLLRGKDPAKSFGGGANDALAARGELGSVLAGLVADKRIRIETEFRVSHITATQAGLRIGAGSACCGRHVDVDELVVATGFRPDLGFLGELRLGLDPALECPPLLAPLIDPNEHSCGTVRPHGARELAQPEPGFYFAGMKSYGRAPTFLMLTGYEQVRSIVAEIAGDHEAARRVELVLPETGVCSASRSSTETTGCCGGPAEADAAACCRTDEAVRQAGGEGCGCGSVDAAPRRETASGPTAACCA</sequence>
<organism evidence="2 3">
    <name type="scientific">Phreatobacter stygius</name>
    <dbReference type="NCBI Taxonomy" id="1940610"/>
    <lineage>
        <taxon>Bacteria</taxon>
        <taxon>Pseudomonadati</taxon>
        <taxon>Pseudomonadota</taxon>
        <taxon>Alphaproteobacteria</taxon>
        <taxon>Hyphomicrobiales</taxon>
        <taxon>Phreatobacteraceae</taxon>
        <taxon>Phreatobacter</taxon>
    </lineage>
</organism>
<dbReference type="PANTHER" id="PTHR43539">
    <property type="entry name" value="FLAVIN-BINDING MONOOXYGENASE-LIKE PROTEIN (AFU_ORTHOLOGUE AFUA_4G09220)"/>
    <property type="match status" value="1"/>
</dbReference>
<dbReference type="Pfam" id="PF13738">
    <property type="entry name" value="Pyr_redox_3"/>
    <property type="match status" value="1"/>
</dbReference>
<evidence type="ECO:0000313" key="2">
    <source>
        <dbReference type="EMBL" id="QCI63990.1"/>
    </source>
</evidence>
<evidence type="ECO:0000313" key="3">
    <source>
        <dbReference type="Proteomes" id="UP000298781"/>
    </source>
</evidence>
<name>A0A4D7B1S0_9HYPH</name>
<dbReference type="AlphaFoldDB" id="A0A4D7B1S0"/>
<evidence type="ECO:0000256" key="1">
    <source>
        <dbReference type="ARBA" id="ARBA00023002"/>
    </source>
</evidence>
<dbReference type="Proteomes" id="UP000298781">
    <property type="component" value="Chromosome"/>
</dbReference>
<dbReference type="RefSeq" id="WP_136959446.1">
    <property type="nucleotide sequence ID" value="NZ_CP039690.1"/>
</dbReference>
<dbReference type="PRINTS" id="PR00411">
    <property type="entry name" value="PNDRDTASEI"/>
</dbReference>
<proteinExistence type="predicted"/>
<reference evidence="2 3" key="1">
    <citation type="submission" date="2019-04" db="EMBL/GenBank/DDBJ databases">
        <title>Phreatobacter aquaticus sp. nov.</title>
        <authorList>
            <person name="Choi A."/>
        </authorList>
    </citation>
    <scope>NUCLEOTIDE SEQUENCE [LARGE SCALE GENOMIC DNA]</scope>
    <source>
        <strain evidence="2 3">KCTC 52518</strain>
    </source>
</reference>
<dbReference type="GO" id="GO:0004497">
    <property type="term" value="F:monooxygenase activity"/>
    <property type="evidence" value="ECO:0007669"/>
    <property type="project" value="TreeGrafter"/>
</dbReference>
<dbReference type="Gene3D" id="3.50.50.60">
    <property type="entry name" value="FAD/NAD(P)-binding domain"/>
    <property type="match status" value="1"/>
</dbReference>
<accession>A0A4D7B1S0</accession>
<keyword evidence="1" id="KW-0560">Oxidoreductase</keyword>
<dbReference type="GO" id="GO:0050660">
    <property type="term" value="F:flavin adenine dinucleotide binding"/>
    <property type="evidence" value="ECO:0007669"/>
    <property type="project" value="TreeGrafter"/>
</dbReference>
<dbReference type="SUPFAM" id="SSF51905">
    <property type="entry name" value="FAD/NAD(P)-binding domain"/>
    <property type="match status" value="1"/>
</dbReference>
<dbReference type="InterPro" id="IPR036188">
    <property type="entry name" value="FAD/NAD-bd_sf"/>
</dbReference>
<gene>
    <name evidence="2" type="ORF">E8M01_06860</name>
</gene>
<keyword evidence="3" id="KW-1185">Reference proteome</keyword>
<dbReference type="PRINTS" id="PR00368">
    <property type="entry name" value="FADPNR"/>
</dbReference>